<gene>
    <name evidence="9" type="ORF">Thi970DRAFT_00162</name>
</gene>
<dbReference type="GO" id="GO:0000428">
    <property type="term" value="C:DNA-directed RNA polymerase complex"/>
    <property type="evidence" value="ECO:0007669"/>
    <property type="project" value="UniProtKB-KW"/>
</dbReference>
<evidence type="ECO:0000256" key="7">
    <source>
        <dbReference type="SAM" id="MobiDB-lite"/>
    </source>
</evidence>
<dbReference type="RefSeq" id="WP_009146644.1">
    <property type="nucleotide sequence ID" value="NZ_CP121471.1"/>
</dbReference>
<evidence type="ECO:0000256" key="5">
    <source>
        <dbReference type="ARBA" id="ARBA00023163"/>
    </source>
</evidence>
<dbReference type="GO" id="GO:0003677">
    <property type="term" value="F:DNA binding"/>
    <property type="evidence" value="ECO:0007669"/>
    <property type="project" value="InterPro"/>
</dbReference>
<dbReference type="GO" id="GO:0006351">
    <property type="term" value="P:DNA-templated transcription"/>
    <property type="evidence" value="ECO:0007669"/>
    <property type="project" value="InterPro"/>
</dbReference>
<dbReference type="InterPro" id="IPR007645">
    <property type="entry name" value="RNA_pol_Rpb2_3"/>
</dbReference>
<feature type="domain" description="RNA polymerase N-terminal" evidence="8">
    <location>
        <begin position="966"/>
        <end position="1306"/>
    </location>
</feature>
<keyword evidence="3" id="KW-0808">Transferase</keyword>
<keyword evidence="4" id="KW-0548">Nucleotidyltransferase</keyword>
<dbReference type="Pfam" id="PF04998">
    <property type="entry name" value="RNA_pol_Rpb1_5"/>
    <property type="match status" value="1"/>
</dbReference>
<evidence type="ECO:0000313" key="10">
    <source>
        <dbReference type="Proteomes" id="UP000002964"/>
    </source>
</evidence>
<comment type="catalytic activity">
    <reaction evidence="6">
        <text>RNA(n) + a ribonucleoside 5'-triphosphate = RNA(n+1) + diphosphate</text>
        <dbReference type="Rhea" id="RHEA:21248"/>
        <dbReference type="Rhea" id="RHEA-COMP:14527"/>
        <dbReference type="Rhea" id="RHEA-COMP:17342"/>
        <dbReference type="ChEBI" id="CHEBI:33019"/>
        <dbReference type="ChEBI" id="CHEBI:61557"/>
        <dbReference type="ChEBI" id="CHEBI:140395"/>
        <dbReference type="EC" id="2.7.7.6"/>
    </reaction>
</comment>
<feature type="region of interest" description="Disordered" evidence="7">
    <location>
        <begin position="700"/>
        <end position="729"/>
    </location>
</feature>
<dbReference type="SMART" id="SM00663">
    <property type="entry name" value="RPOLA_N"/>
    <property type="match status" value="1"/>
</dbReference>
<dbReference type="InterPro" id="IPR006592">
    <property type="entry name" value="RNA_pol_N"/>
</dbReference>
<dbReference type="HOGENOM" id="CLU_240531_0_0_6"/>
<dbReference type="SUPFAM" id="SSF64484">
    <property type="entry name" value="beta and beta-prime subunits of DNA dependent RNA-polymerase"/>
    <property type="match status" value="2"/>
</dbReference>
<accession>H8YVT1</accession>
<dbReference type="PANTHER" id="PTHR19376:SF54">
    <property type="entry name" value="DNA-DIRECTED RNA POLYMERASE SUBUNIT BETA"/>
    <property type="match status" value="1"/>
</dbReference>
<sequence>MYETAGQPYSLDVQGLENTLLERWEAVLRPLLPTGALDLRCEVPTEAQQQACVQHNLDLRARLVVRWEEVAEPLSIPFPYPWQGVFVLATDGALQARRFTWRPWLDARPGSWQLRLTPDAEPSTRLVFLDGFYWQPPKDNQPTAKAPQRRSLPLLATAWTHTSLDRPWIPAAAQDFDDAARQVLTAHPPADKVYDVQDLSYQRLWTYGHFLCVRVLQHLYECLLTSKNTALNHKIETFLAAPSTPSPQLAADVWAHLSAPRQWDGLIPAASTLVRRGWLLPFDPINAVEALAQLHAVQRWAGTALERRPPRDRQNHPSMQGWICPVETSESPRVGIDLALARGVQVDLSGHFSRAAESPAPNETLGHAAALVPFFQHNDGARAMMAAKNLKQAVPIAGAQPPAIQTGTEQDFIDLPMAGVDLLVAYLPFFGWNYEDAIVANRRLADDGRLDWRTETTHGCYVRPGWVPTRREAWLTPGAPLDRDTPLAWFHDPRQGRDQVIVSQSDDGGQLQRLEYREPASPLLGGRLDWSIRYHRPLVVGDKLMGRYGNKGVIACFLPPERLPRLPDDPRLPPALRHRPVDLVFNPMGVVSRMNLGQLIETQATLLRALEMPGWWMAPAAGAYAPEQAPVDLGAMARAFATWGAGQTDPAIDAQGRMRLWVPLPEAETQKMQEMQGVWTEQPVTVGFQHIVRLRHHPPRKAQVRAGRGPRDRYRLSNGQPVAGRRQGGGQRIGEMEIWALAAHQARANLAAVLGYKSDPQQPLPLVAPTALASQSQTLASIGDHLYALGIDLILGNGAPRLQWLADATLCHEGREVVTRDRVWQPVLAAQWHCAQPDCAYRLPAPLTATGTTKRNDDPVPTVADVLRMLLDGAHFGEHRVCLELPETKRANVECTVAWPLRDAQGQASGTLTLAIALSKSDLKVVWTIGEESYCAYCKKTHHGQVEITTAALNALRLTCPSHRSKWLLPTETHVQSMPVTGGLADPTIVGGTALPPDSEPARAYLTLTQPLPFPRWNSRKRGQTIDERVPARQCLPVLAQRQRQPDPDLWRRDALNRDYAQLAQKPDTMAGLKGLTQHLEKRIFGKQGVVRHDGLGRRVDWSGRFVIVPDPDMAWERCGVPTATLTLLLSAQLALWPDLPAAIERALTLERGQTLPTTANAAQTWRARLLDPIFWQAPPRLAALQRRADLAHLLYWIVRAWLDAHPDTWVLLNRQPSLHRYSILAFHPHPLLPADGLVLRIHPLVCQGFGADFDGDEMTIHYPLGEDEQAEAAQLAPTRHLLSVADGAPLPAFDQDFVLGHYVLSATAAGRLEVRELLQMVDCAECAQLWSQETPWTKAHGQKVMGHLCRAHPDQVGTLIPAWMRRCFRAATLAGTSFGILDAWACQLPAEQRPPAPAAWTDGEQWNKDLAQAATAHLDAWLTEAATAGAARPGLGLAQMARSGARGTKQLRQLLAARGALLPGACGFALAEHAGRFLFDRHLVEGMSTEMTFWAAMNARSSMVDKKLLTPKAGFLTRRLVLALWGWRIRCDDCGATTVPRDVLACRCLDQDGVCAACYGSLPDGTQPPLAWPVGLVAAQSIGERGTQLSMQSFHTGTRALALDDLNGLLKLEEPVGGIPIKDAARFVEIWQSIPAYQLLDARYLRLLWYAIQRTQKRTLDAVWQERCGPLSGLAGSRQKAHLLHWLDPNTPTPAADTLPFAQVLLGQAPD</sequence>
<dbReference type="Pfam" id="PF00562">
    <property type="entry name" value="RNA_pol_Rpb2_6"/>
    <property type="match status" value="1"/>
</dbReference>
<dbReference type="eggNOG" id="COG0086">
    <property type="taxonomic scope" value="Bacteria"/>
</dbReference>
<evidence type="ECO:0000256" key="3">
    <source>
        <dbReference type="ARBA" id="ARBA00022679"/>
    </source>
</evidence>
<protein>
    <recommendedName>
        <fullName evidence="1">DNA-directed RNA polymerase</fullName>
        <ecNumber evidence="1">2.7.7.6</ecNumber>
    </recommendedName>
</protein>
<dbReference type="Gene3D" id="2.40.270.10">
    <property type="entry name" value="DNA-directed RNA polymerase, subunit 2, domain 6"/>
    <property type="match status" value="1"/>
</dbReference>
<dbReference type="InterPro" id="IPR045867">
    <property type="entry name" value="DNA-dir_RpoC_beta_prime"/>
</dbReference>
<dbReference type="EC" id="2.7.7.6" evidence="1"/>
<dbReference type="InterPro" id="IPR007081">
    <property type="entry name" value="RNA_pol_Rpb1_5"/>
</dbReference>
<keyword evidence="5" id="KW-0804">Transcription</keyword>
<reference evidence="9 10" key="2">
    <citation type="submission" date="2011-11" db="EMBL/GenBank/DDBJ databases">
        <authorList>
            <consortium name="US DOE Joint Genome Institute"/>
            <person name="Lucas S."/>
            <person name="Han J."/>
            <person name="Lapidus A."/>
            <person name="Cheng J.-F."/>
            <person name="Goodwin L."/>
            <person name="Pitluck S."/>
            <person name="Peters L."/>
            <person name="Ovchinnikova G."/>
            <person name="Zhang X."/>
            <person name="Detter J.C."/>
            <person name="Han C."/>
            <person name="Tapia R."/>
            <person name="Land M."/>
            <person name="Hauser L."/>
            <person name="Kyrpides N."/>
            <person name="Ivanova N."/>
            <person name="Pagani I."/>
            <person name="Vogl K."/>
            <person name="Liu Z."/>
            <person name="Overmann J."/>
            <person name="Frigaard N.-U."/>
            <person name="Bryant D."/>
            <person name="Woyke T."/>
        </authorList>
    </citation>
    <scope>NUCLEOTIDE SEQUENCE [LARGE SCALE GENOMIC DNA]</scope>
    <source>
        <strain evidence="9 10">970</strain>
    </source>
</reference>
<evidence type="ECO:0000313" key="9">
    <source>
        <dbReference type="EMBL" id="EIC24021.1"/>
    </source>
</evidence>
<dbReference type="Proteomes" id="UP000002964">
    <property type="component" value="Unassembled WGS sequence"/>
</dbReference>
<evidence type="ECO:0000256" key="4">
    <source>
        <dbReference type="ARBA" id="ARBA00022695"/>
    </source>
</evidence>
<evidence type="ECO:0000256" key="2">
    <source>
        <dbReference type="ARBA" id="ARBA00022478"/>
    </source>
</evidence>
<dbReference type="Pfam" id="PF04565">
    <property type="entry name" value="RNA_pol_Rpb2_3"/>
    <property type="match status" value="1"/>
</dbReference>
<proteinExistence type="predicted"/>
<dbReference type="Gene3D" id="3.90.1800.10">
    <property type="entry name" value="RNA polymerase alpha subunit dimerisation domain"/>
    <property type="match status" value="1"/>
</dbReference>
<organism evidence="9 10">
    <name type="scientific">Thiorhodovibrio frisius</name>
    <dbReference type="NCBI Taxonomy" id="631362"/>
    <lineage>
        <taxon>Bacteria</taxon>
        <taxon>Pseudomonadati</taxon>
        <taxon>Pseudomonadota</taxon>
        <taxon>Gammaproteobacteria</taxon>
        <taxon>Chromatiales</taxon>
        <taxon>Chromatiaceae</taxon>
        <taxon>Thiorhodovibrio</taxon>
    </lineage>
</organism>
<keyword evidence="10" id="KW-1185">Reference proteome</keyword>
<dbReference type="GO" id="GO:0003899">
    <property type="term" value="F:DNA-directed RNA polymerase activity"/>
    <property type="evidence" value="ECO:0007669"/>
    <property type="project" value="UniProtKB-EC"/>
</dbReference>
<evidence type="ECO:0000256" key="1">
    <source>
        <dbReference type="ARBA" id="ARBA00012418"/>
    </source>
</evidence>
<dbReference type="InterPro" id="IPR037033">
    <property type="entry name" value="DNA-dir_RNAP_su2_hyb_sf"/>
</dbReference>
<dbReference type="STRING" id="631362.Thi970DRAFT_00162"/>
<dbReference type="Pfam" id="PF00623">
    <property type="entry name" value="RNA_pol_Rpb1_2"/>
    <property type="match status" value="1"/>
</dbReference>
<name>H8YVT1_9GAMM</name>
<dbReference type="InterPro" id="IPR007120">
    <property type="entry name" value="DNA-dir_RNAP_su2_dom"/>
</dbReference>
<dbReference type="eggNOG" id="COG0085">
    <property type="taxonomic scope" value="Bacteria"/>
</dbReference>
<dbReference type="Gene3D" id="2.40.40.20">
    <property type="match status" value="1"/>
</dbReference>
<dbReference type="PANTHER" id="PTHR19376">
    <property type="entry name" value="DNA-DIRECTED RNA POLYMERASE"/>
    <property type="match status" value="1"/>
</dbReference>
<dbReference type="InterPro" id="IPR000722">
    <property type="entry name" value="RNA_pol_asu"/>
</dbReference>
<dbReference type="Gene3D" id="3.90.1100.10">
    <property type="match status" value="1"/>
</dbReference>
<keyword evidence="2 9" id="KW-0240">DNA-directed RNA polymerase</keyword>
<reference evidence="10" key="1">
    <citation type="submission" date="2011-06" db="EMBL/GenBank/DDBJ databases">
        <authorList>
            <consortium name="US DOE Joint Genome Institute (JGI-PGF)"/>
            <person name="Lucas S."/>
            <person name="Han J."/>
            <person name="Lapidus A."/>
            <person name="Cheng J.-F."/>
            <person name="Goodwin L."/>
            <person name="Pitluck S."/>
            <person name="Peters L."/>
            <person name="Land M.L."/>
            <person name="Hauser L."/>
            <person name="Vogl K."/>
            <person name="Liu Z."/>
            <person name="Overmann J."/>
            <person name="Frigaard N.-U."/>
            <person name="Bryant D.A."/>
            <person name="Woyke T.J."/>
        </authorList>
    </citation>
    <scope>NUCLEOTIDE SEQUENCE [LARGE SCALE GENOMIC DNA]</scope>
    <source>
        <strain evidence="10">970</strain>
    </source>
</reference>
<dbReference type="EMBL" id="JH603163">
    <property type="protein sequence ID" value="EIC24021.1"/>
    <property type="molecule type" value="Genomic_DNA"/>
</dbReference>
<evidence type="ECO:0000259" key="8">
    <source>
        <dbReference type="SMART" id="SM00663"/>
    </source>
</evidence>
<evidence type="ECO:0000256" key="6">
    <source>
        <dbReference type="ARBA" id="ARBA00048552"/>
    </source>
</evidence>